<evidence type="ECO:0000256" key="3">
    <source>
        <dbReference type="ARBA" id="ARBA00011489"/>
    </source>
</evidence>
<evidence type="ECO:0000256" key="8">
    <source>
        <dbReference type="RuleBase" id="RU361233"/>
    </source>
</evidence>
<name>A0ABR2MQH4_9ASPA</name>
<keyword evidence="6" id="KW-1133">Transmembrane helix</keyword>
<feature type="domain" description="Casparian strip membrane protein" evidence="10">
    <location>
        <begin position="81"/>
        <end position="147"/>
    </location>
</feature>
<organism evidence="11 12">
    <name type="scientific">Platanthera guangdongensis</name>
    <dbReference type="NCBI Taxonomy" id="2320717"/>
    <lineage>
        <taxon>Eukaryota</taxon>
        <taxon>Viridiplantae</taxon>
        <taxon>Streptophyta</taxon>
        <taxon>Embryophyta</taxon>
        <taxon>Tracheophyta</taxon>
        <taxon>Spermatophyta</taxon>
        <taxon>Magnoliopsida</taxon>
        <taxon>Liliopsida</taxon>
        <taxon>Asparagales</taxon>
        <taxon>Orchidaceae</taxon>
        <taxon>Orchidoideae</taxon>
        <taxon>Orchideae</taxon>
        <taxon>Orchidinae</taxon>
        <taxon>Platanthera</taxon>
    </lineage>
</organism>
<evidence type="ECO:0000259" key="10">
    <source>
        <dbReference type="Pfam" id="PF04535"/>
    </source>
</evidence>
<keyword evidence="4 8" id="KW-1003">Cell membrane</keyword>
<dbReference type="PANTHER" id="PTHR33573">
    <property type="entry name" value="CASP-LIKE PROTEIN 4A4"/>
    <property type="match status" value="1"/>
</dbReference>
<proteinExistence type="inferred from homology"/>
<reference evidence="11 12" key="1">
    <citation type="journal article" date="2022" name="Nat. Plants">
        <title>Genomes of leafy and leafless Platanthera orchids illuminate the evolution of mycoheterotrophy.</title>
        <authorList>
            <person name="Li M.H."/>
            <person name="Liu K.W."/>
            <person name="Li Z."/>
            <person name="Lu H.C."/>
            <person name="Ye Q.L."/>
            <person name="Zhang D."/>
            <person name="Wang J.Y."/>
            <person name="Li Y.F."/>
            <person name="Zhong Z.M."/>
            <person name="Liu X."/>
            <person name="Yu X."/>
            <person name="Liu D.K."/>
            <person name="Tu X.D."/>
            <person name="Liu B."/>
            <person name="Hao Y."/>
            <person name="Liao X.Y."/>
            <person name="Jiang Y.T."/>
            <person name="Sun W.H."/>
            <person name="Chen J."/>
            <person name="Chen Y.Q."/>
            <person name="Ai Y."/>
            <person name="Zhai J.W."/>
            <person name="Wu S.S."/>
            <person name="Zhou Z."/>
            <person name="Hsiao Y.Y."/>
            <person name="Wu W.L."/>
            <person name="Chen Y.Y."/>
            <person name="Lin Y.F."/>
            <person name="Hsu J.L."/>
            <person name="Li C.Y."/>
            <person name="Wang Z.W."/>
            <person name="Zhao X."/>
            <person name="Zhong W.Y."/>
            <person name="Ma X.K."/>
            <person name="Ma L."/>
            <person name="Huang J."/>
            <person name="Chen G.Z."/>
            <person name="Huang M.Z."/>
            <person name="Huang L."/>
            <person name="Peng D.H."/>
            <person name="Luo Y.B."/>
            <person name="Zou S.Q."/>
            <person name="Chen S.P."/>
            <person name="Lan S."/>
            <person name="Tsai W.C."/>
            <person name="Van de Peer Y."/>
            <person name="Liu Z.J."/>
        </authorList>
    </citation>
    <scope>NUCLEOTIDE SEQUENCE [LARGE SCALE GENOMIC DNA]</scope>
    <source>
        <strain evidence="11">Lor288</strain>
    </source>
</reference>
<evidence type="ECO:0000313" key="12">
    <source>
        <dbReference type="Proteomes" id="UP001412067"/>
    </source>
</evidence>
<feature type="region of interest" description="Disordered" evidence="9">
    <location>
        <begin position="1"/>
        <end position="21"/>
    </location>
</feature>
<dbReference type="EMBL" id="JBBWWR010000005">
    <property type="protein sequence ID" value="KAK8966243.1"/>
    <property type="molecule type" value="Genomic_DNA"/>
</dbReference>
<sequence>MEETMTSPLRSPLHDVEDPTLNSDAIVHRQEETGDPPPFLPGTPEIKAKAAVKSSSKSNAAFQSENSRVVTWILRNQWSAKAVRRASLADRAAATMFCLLSFSVMAADKGRGWASDSFNRYKEYRYCVSVNVIGFVYAGFQAYSEVNRRICDEEIIRQDPTLNSDAIVHRQEETGDPPPFLPGTPEIKAKAAVKSSSKSNAAFQSENSRVVTWILRNQWSAKASK</sequence>
<keyword evidence="7" id="KW-0472">Membrane</keyword>
<keyword evidence="12" id="KW-1185">Reference proteome</keyword>
<dbReference type="Pfam" id="PF04535">
    <property type="entry name" value="CASP_dom"/>
    <property type="match status" value="1"/>
</dbReference>
<dbReference type="Proteomes" id="UP001412067">
    <property type="component" value="Unassembled WGS sequence"/>
</dbReference>
<comment type="subcellular location">
    <subcellularLocation>
        <location evidence="1 8">Cell membrane</location>
        <topology evidence="1 8">Multi-pass membrane protein</topology>
    </subcellularLocation>
</comment>
<accession>A0ABR2MQH4</accession>
<dbReference type="InterPro" id="IPR006702">
    <property type="entry name" value="CASP_dom"/>
</dbReference>
<comment type="subunit">
    <text evidence="3 8">Homodimer and heterodimers.</text>
</comment>
<evidence type="ECO:0000256" key="5">
    <source>
        <dbReference type="ARBA" id="ARBA00022692"/>
    </source>
</evidence>
<comment type="similarity">
    <text evidence="2 8">Belongs to the Casparian strip membrane proteins (CASP) family.</text>
</comment>
<evidence type="ECO:0000256" key="6">
    <source>
        <dbReference type="ARBA" id="ARBA00022989"/>
    </source>
</evidence>
<evidence type="ECO:0000256" key="7">
    <source>
        <dbReference type="ARBA" id="ARBA00023136"/>
    </source>
</evidence>
<dbReference type="PANTHER" id="PTHR33573:SF50">
    <property type="entry name" value="CASP-LIKE PROTEIN 4A3"/>
    <property type="match status" value="1"/>
</dbReference>
<gene>
    <name evidence="11" type="ORF">KSP40_PGU003673</name>
</gene>
<evidence type="ECO:0000256" key="4">
    <source>
        <dbReference type="ARBA" id="ARBA00022475"/>
    </source>
</evidence>
<evidence type="ECO:0000256" key="2">
    <source>
        <dbReference type="ARBA" id="ARBA00007651"/>
    </source>
</evidence>
<protein>
    <recommendedName>
        <fullName evidence="8">CASP-like protein</fullName>
    </recommendedName>
</protein>
<comment type="caution">
    <text evidence="11">The sequence shown here is derived from an EMBL/GenBank/DDBJ whole genome shotgun (WGS) entry which is preliminary data.</text>
</comment>
<evidence type="ECO:0000256" key="9">
    <source>
        <dbReference type="SAM" id="MobiDB-lite"/>
    </source>
</evidence>
<keyword evidence="5" id="KW-0812">Transmembrane</keyword>
<evidence type="ECO:0000256" key="1">
    <source>
        <dbReference type="ARBA" id="ARBA00004651"/>
    </source>
</evidence>
<evidence type="ECO:0000313" key="11">
    <source>
        <dbReference type="EMBL" id="KAK8966243.1"/>
    </source>
</evidence>